<dbReference type="PROSITE" id="PS51782">
    <property type="entry name" value="LYSM"/>
    <property type="match status" value="1"/>
</dbReference>
<reference evidence="4 5" key="1">
    <citation type="submission" date="2018-08" db="EMBL/GenBank/DDBJ databases">
        <title>Bacillus jemisoniae sp. nov., Bacillus chryseoplanitiae sp. nov., Bacillus resnikiae sp. nov., and Bacillus frankliniae sp. nov., isolated from Viking spacecraft and associated surfaces.</title>
        <authorList>
            <person name="Seuylemezian A."/>
            <person name="Vaishampayan P."/>
        </authorList>
    </citation>
    <scope>NUCLEOTIDE SEQUENCE [LARGE SCALE GENOMIC DNA]</scope>
    <source>
        <strain evidence="4 5">JJ-247</strain>
    </source>
</reference>
<gene>
    <name evidence="4" type="ORF">D1970_18380</name>
</gene>
<proteinExistence type="predicted"/>
<evidence type="ECO:0000313" key="4">
    <source>
        <dbReference type="EMBL" id="RID82699.1"/>
    </source>
</evidence>
<dbReference type="CDD" id="cd00118">
    <property type="entry name" value="LysM"/>
    <property type="match status" value="1"/>
</dbReference>
<evidence type="ECO:0000256" key="1">
    <source>
        <dbReference type="ARBA" id="ARBA00022729"/>
    </source>
</evidence>
<sequence length="185" mass="19817">MKKLIITAVAAFSILFGSSNFASAASNIYTVKSGDSLYKIARNHNISVYNLKRWNNLKSDTIYPKQRLKVSGSAAPATNPASQNKSSNVARTLTVSASAFTANCRGCSGITATGFNLKKNPNAKVISVDPRVIKLGTKVYVPGYGYAVAADKGSAIKGNRIDVFMSSHKAAINWGRKTVKIQILK</sequence>
<dbReference type="AlphaFoldDB" id="A0A398AYF0"/>
<dbReference type="RefSeq" id="WP_119114315.1">
    <property type="nucleotide sequence ID" value="NZ_CBCSEO010000013.1"/>
</dbReference>
<feature type="signal peptide" evidence="2">
    <location>
        <begin position="1"/>
        <end position="24"/>
    </location>
</feature>
<dbReference type="InterPro" id="IPR051933">
    <property type="entry name" value="Resuscitation_pf_RpfB"/>
</dbReference>
<evidence type="ECO:0000313" key="5">
    <source>
        <dbReference type="Proteomes" id="UP000265816"/>
    </source>
</evidence>
<dbReference type="GO" id="GO:0019867">
    <property type="term" value="C:outer membrane"/>
    <property type="evidence" value="ECO:0007669"/>
    <property type="project" value="InterPro"/>
</dbReference>
<dbReference type="Pfam" id="PF01476">
    <property type="entry name" value="LysM"/>
    <property type="match status" value="1"/>
</dbReference>
<dbReference type="PANTHER" id="PTHR39160:SF4">
    <property type="entry name" value="RESUSCITATION-PROMOTING FACTOR RPFB"/>
    <property type="match status" value="1"/>
</dbReference>
<dbReference type="SUPFAM" id="SSF50685">
    <property type="entry name" value="Barwin-like endoglucanases"/>
    <property type="match status" value="1"/>
</dbReference>
<dbReference type="InterPro" id="IPR018392">
    <property type="entry name" value="LysM"/>
</dbReference>
<dbReference type="PANTHER" id="PTHR39160">
    <property type="entry name" value="CELL WALL-BINDING PROTEIN YOCH"/>
    <property type="match status" value="1"/>
</dbReference>
<dbReference type="Pfam" id="PF06725">
    <property type="entry name" value="3D"/>
    <property type="match status" value="1"/>
</dbReference>
<comment type="caution">
    <text evidence="4">The sequence shown here is derived from an EMBL/GenBank/DDBJ whole genome shotgun (WGS) entry which is preliminary data.</text>
</comment>
<dbReference type="SUPFAM" id="SSF54106">
    <property type="entry name" value="LysM domain"/>
    <property type="match status" value="1"/>
</dbReference>
<protein>
    <submittedName>
        <fullName evidence="4">LysM peptidoglycan-binding domain-containing protein</fullName>
    </submittedName>
</protein>
<accession>A0A398AYF0</accession>
<dbReference type="Gene3D" id="2.40.40.10">
    <property type="entry name" value="RlpA-like domain"/>
    <property type="match status" value="1"/>
</dbReference>
<dbReference type="InterPro" id="IPR036779">
    <property type="entry name" value="LysM_dom_sf"/>
</dbReference>
<organism evidence="4 5">
    <name type="scientific">Mesobacillus zeae</name>
    <dbReference type="NCBI Taxonomy" id="1917180"/>
    <lineage>
        <taxon>Bacteria</taxon>
        <taxon>Bacillati</taxon>
        <taxon>Bacillota</taxon>
        <taxon>Bacilli</taxon>
        <taxon>Bacillales</taxon>
        <taxon>Bacillaceae</taxon>
        <taxon>Mesobacillus</taxon>
    </lineage>
</organism>
<dbReference type="CDD" id="cd22786">
    <property type="entry name" value="DPBB_YuiC-like"/>
    <property type="match status" value="1"/>
</dbReference>
<dbReference type="Proteomes" id="UP000265816">
    <property type="component" value="Unassembled WGS sequence"/>
</dbReference>
<dbReference type="EMBL" id="QWVT01000033">
    <property type="protein sequence ID" value="RID82699.1"/>
    <property type="molecule type" value="Genomic_DNA"/>
</dbReference>
<evidence type="ECO:0000259" key="3">
    <source>
        <dbReference type="PROSITE" id="PS51782"/>
    </source>
</evidence>
<feature type="chain" id="PRO_5017268296" evidence="2">
    <location>
        <begin position="25"/>
        <end position="185"/>
    </location>
</feature>
<feature type="domain" description="LysM" evidence="3">
    <location>
        <begin position="27"/>
        <end position="70"/>
    </location>
</feature>
<dbReference type="GO" id="GO:0004553">
    <property type="term" value="F:hydrolase activity, hydrolyzing O-glycosyl compounds"/>
    <property type="evidence" value="ECO:0007669"/>
    <property type="project" value="InterPro"/>
</dbReference>
<dbReference type="Gene3D" id="3.10.350.10">
    <property type="entry name" value="LysM domain"/>
    <property type="match status" value="1"/>
</dbReference>
<evidence type="ECO:0000256" key="2">
    <source>
        <dbReference type="SAM" id="SignalP"/>
    </source>
</evidence>
<keyword evidence="5" id="KW-1185">Reference proteome</keyword>
<dbReference type="InterPro" id="IPR010611">
    <property type="entry name" value="3D_dom"/>
</dbReference>
<dbReference type="OrthoDB" id="9798935at2"/>
<dbReference type="GO" id="GO:0009254">
    <property type="term" value="P:peptidoglycan turnover"/>
    <property type="evidence" value="ECO:0007669"/>
    <property type="project" value="InterPro"/>
</dbReference>
<keyword evidence="1 2" id="KW-0732">Signal</keyword>
<name>A0A398AYF0_9BACI</name>
<dbReference type="SMART" id="SM00257">
    <property type="entry name" value="LysM"/>
    <property type="match status" value="1"/>
</dbReference>
<dbReference type="InterPro" id="IPR036908">
    <property type="entry name" value="RlpA-like_sf"/>
</dbReference>